<dbReference type="EMBL" id="MDYP01000069">
    <property type="protein sequence ID" value="OQD98631.1"/>
    <property type="molecule type" value="Genomic_DNA"/>
</dbReference>
<sequence>MLLLEYGANINSVSADGSTPLTTAIIYNSHNVLRLFLDRWHEYSICPRMKVPNLLQIAALYADPSTLQILAATDHFRRRYDKQYTLGDFGHHLKQRPDFTEKLALAFDELLSVVNQVPEVRKEISPIFADSGLLSWCLFRSNSGFNEFQDPGSASSSDGSFYDAIEKHPVITESFVAVE</sequence>
<dbReference type="AlphaFoldDB" id="A0A1V6RBJ4"/>
<dbReference type="OrthoDB" id="341259at2759"/>
<dbReference type="Gene3D" id="1.25.40.20">
    <property type="entry name" value="Ankyrin repeat-containing domain"/>
    <property type="match status" value="1"/>
</dbReference>
<proteinExistence type="predicted"/>
<gene>
    <name evidence="1" type="ORF">PENVUL_c069G07978</name>
</gene>
<protein>
    <submittedName>
        <fullName evidence="1">Uncharacterized protein</fullName>
    </submittedName>
</protein>
<comment type="caution">
    <text evidence="1">The sequence shown here is derived from an EMBL/GenBank/DDBJ whole genome shotgun (WGS) entry which is preliminary data.</text>
</comment>
<name>A0A1V6RBJ4_9EURO</name>
<evidence type="ECO:0000313" key="2">
    <source>
        <dbReference type="Proteomes" id="UP000191518"/>
    </source>
</evidence>
<evidence type="ECO:0000313" key="1">
    <source>
        <dbReference type="EMBL" id="OQD98631.1"/>
    </source>
</evidence>
<dbReference type="Proteomes" id="UP000191518">
    <property type="component" value="Unassembled WGS sequence"/>
</dbReference>
<organism evidence="1 2">
    <name type="scientific">Penicillium vulpinum</name>
    <dbReference type="NCBI Taxonomy" id="29845"/>
    <lineage>
        <taxon>Eukaryota</taxon>
        <taxon>Fungi</taxon>
        <taxon>Dikarya</taxon>
        <taxon>Ascomycota</taxon>
        <taxon>Pezizomycotina</taxon>
        <taxon>Eurotiomycetes</taxon>
        <taxon>Eurotiomycetidae</taxon>
        <taxon>Eurotiales</taxon>
        <taxon>Aspergillaceae</taxon>
        <taxon>Penicillium</taxon>
    </lineage>
</organism>
<accession>A0A1V6RBJ4</accession>
<keyword evidence="2" id="KW-1185">Reference proteome</keyword>
<reference evidence="2" key="1">
    <citation type="journal article" date="2017" name="Nat. Microbiol.">
        <title>Global analysis of biosynthetic gene clusters reveals vast potential of secondary metabolite production in Penicillium species.</title>
        <authorList>
            <person name="Nielsen J.C."/>
            <person name="Grijseels S."/>
            <person name="Prigent S."/>
            <person name="Ji B."/>
            <person name="Dainat J."/>
            <person name="Nielsen K.F."/>
            <person name="Frisvad J.C."/>
            <person name="Workman M."/>
            <person name="Nielsen J."/>
        </authorList>
    </citation>
    <scope>NUCLEOTIDE SEQUENCE [LARGE SCALE GENOMIC DNA]</scope>
    <source>
        <strain evidence="2">IBT 29486</strain>
    </source>
</reference>
<dbReference type="InterPro" id="IPR036770">
    <property type="entry name" value="Ankyrin_rpt-contain_sf"/>
</dbReference>
<dbReference type="STRING" id="29845.A0A1V6RBJ4"/>
<dbReference type="SUPFAM" id="SSF48403">
    <property type="entry name" value="Ankyrin repeat"/>
    <property type="match status" value="1"/>
</dbReference>